<dbReference type="SUPFAM" id="SSF47413">
    <property type="entry name" value="lambda repressor-like DNA-binding domains"/>
    <property type="match status" value="1"/>
</dbReference>
<dbReference type="InterPro" id="IPR001387">
    <property type="entry name" value="Cro/C1-type_HTH"/>
</dbReference>
<dbReference type="PROSITE" id="PS50943">
    <property type="entry name" value="HTH_CROC1"/>
    <property type="match status" value="1"/>
</dbReference>
<dbReference type="RefSeq" id="WP_173878005.1">
    <property type="nucleotide sequence ID" value="NZ_BAABSA010000001.1"/>
</dbReference>
<organism evidence="2 4">
    <name type="scientific">Mediterraneibacter gnavus</name>
    <name type="common">Ruminococcus gnavus</name>
    <dbReference type="NCBI Taxonomy" id="33038"/>
    <lineage>
        <taxon>Bacteria</taxon>
        <taxon>Bacillati</taxon>
        <taxon>Bacillota</taxon>
        <taxon>Clostridia</taxon>
        <taxon>Lachnospirales</taxon>
        <taxon>Lachnospiraceae</taxon>
        <taxon>Mediterraneibacter</taxon>
    </lineage>
</organism>
<evidence type="ECO:0000313" key="4">
    <source>
        <dbReference type="Proteomes" id="UP001079535"/>
    </source>
</evidence>
<dbReference type="CDD" id="cd00093">
    <property type="entry name" value="HTH_XRE"/>
    <property type="match status" value="1"/>
</dbReference>
<dbReference type="Gene3D" id="1.10.260.40">
    <property type="entry name" value="lambda repressor-like DNA-binding domains"/>
    <property type="match status" value="1"/>
</dbReference>
<evidence type="ECO:0000259" key="1">
    <source>
        <dbReference type="PROSITE" id="PS50943"/>
    </source>
</evidence>
<sequence>MRNKKIKEIMKERNITQYRLSKLSGVSEGNLSVMLRNENCDPRISTVMAIAKALKIEVTEIL</sequence>
<evidence type="ECO:0000313" key="2">
    <source>
        <dbReference type="EMBL" id="MCZ0667012.1"/>
    </source>
</evidence>
<reference evidence="2" key="3">
    <citation type="submission" date="2022-11" db="EMBL/GenBank/DDBJ databases">
        <title>Temperate bacteriophages infecting mucin-degrading bacterium Ruminococcus gnavus from the human gut.</title>
        <authorList>
            <person name="Buttimer C."/>
        </authorList>
    </citation>
    <scope>NUCLEOTIDE SEQUENCE</scope>
    <source>
        <strain evidence="2">CCUG 49994</strain>
    </source>
</reference>
<comment type="caution">
    <text evidence="2">The sequence shown here is derived from an EMBL/GenBank/DDBJ whole genome shotgun (WGS) entry which is preliminary data.</text>
</comment>
<dbReference type="GO" id="GO:0003677">
    <property type="term" value="F:DNA binding"/>
    <property type="evidence" value="ECO:0007669"/>
    <property type="project" value="InterPro"/>
</dbReference>
<dbReference type="EMBL" id="JAPRAY010000006">
    <property type="protein sequence ID" value="MCZ0667012.1"/>
    <property type="molecule type" value="Genomic_DNA"/>
</dbReference>
<proteinExistence type="predicted"/>
<dbReference type="SMART" id="SM00530">
    <property type="entry name" value="HTH_XRE"/>
    <property type="match status" value="1"/>
</dbReference>
<gene>
    <name evidence="3" type="ORF">G4993_10475</name>
    <name evidence="2" type="ORF">OZZ17_05565</name>
</gene>
<protein>
    <submittedName>
        <fullName evidence="2">Helix-turn-helix transcriptional regulator</fullName>
    </submittedName>
</protein>
<name>A0A9Q4F149_MEDGN</name>
<dbReference type="AlphaFoldDB" id="A0A9Q4F149"/>
<dbReference type="EMBL" id="JAAIRV010000019">
    <property type="protein sequence ID" value="NSI58820.1"/>
    <property type="molecule type" value="Genomic_DNA"/>
</dbReference>
<reference evidence="3" key="2">
    <citation type="submission" date="2020-02" db="EMBL/GenBank/DDBJ databases">
        <authorList>
            <person name="Littmann E."/>
            <person name="Sorbara M."/>
        </authorList>
    </citation>
    <scope>NUCLEOTIDE SEQUENCE</scope>
    <source>
        <strain evidence="3">MSK.15.32</strain>
    </source>
</reference>
<accession>A0A9Q4F149</accession>
<evidence type="ECO:0000313" key="3">
    <source>
        <dbReference type="EMBL" id="NSI58820.1"/>
    </source>
</evidence>
<feature type="domain" description="HTH cro/C1-type" evidence="1">
    <location>
        <begin position="6"/>
        <end position="61"/>
    </location>
</feature>
<reference evidence="3" key="1">
    <citation type="journal article" date="2020" name="Cell Host Microbe">
        <title>Functional and Genomic Variation between Human-Derived Isolates of Lachnospiraceae Reveals Inter- and Intra-Species Diversity.</title>
        <authorList>
            <person name="Sorbara M.T."/>
            <person name="Littmann E.R."/>
            <person name="Fontana E."/>
            <person name="Moody T.U."/>
            <person name="Kohout C.E."/>
            <person name="Gjonbalaj M."/>
            <person name="Eaton V."/>
            <person name="Seok R."/>
            <person name="Leiner I.M."/>
            <person name="Pamer E.G."/>
        </authorList>
    </citation>
    <scope>NUCLEOTIDE SEQUENCE</scope>
    <source>
        <strain evidence="3">MSK.15.32</strain>
    </source>
</reference>
<dbReference type="Proteomes" id="UP001079535">
    <property type="component" value="Unassembled WGS sequence"/>
</dbReference>
<dbReference type="Pfam" id="PF13443">
    <property type="entry name" value="HTH_26"/>
    <property type="match status" value="1"/>
</dbReference>
<dbReference type="InterPro" id="IPR010982">
    <property type="entry name" value="Lambda_DNA-bd_dom_sf"/>
</dbReference>
<dbReference type="Proteomes" id="UP001296580">
    <property type="component" value="Unassembled WGS sequence"/>
</dbReference>